<dbReference type="PROSITE" id="PS51471">
    <property type="entry name" value="FE2OG_OXY"/>
    <property type="match status" value="1"/>
</dbReference>
<dbReference type="InterPro" id="IPR044862">
    <property type="entry name" value="Pro_4_hyd_alph_FE2OG_OXY"/>
</dbReference>
<dbReference type="Proteomes" id="UP000266841">
    <property type="component" value="Unassembled WGS sequence"/>
</dbReference>
<reference evidence="3 4" key="1">
    <citation type="journal article" date="2012" name="Genome Biol.">
        <title>Genome and low-iron response of an oceanic diatom adapted to chronic iron limitation.</title>
        <authorList>
            <person name="Lommer M."/>
            <person name="Specht M."/>
            <person name="Roy A.S."/>
            <person name="Kraemer L."/>
            <person name="Andreson R."/>
            <person name="Gutowska M.A."/>
            <person name="Wolf J."/>
            <person name="Bergner S.V."/>
            <person name="Schilhabel M.B."/>
            <person name="Klostermeier U.C."/>
            <person name="Beiko R.G."/>
            <person name="Rosenstiel P."/>
            <person name="Hippler M."/>
            <person name="Laroche J."/>
        </authorList>
    </citation>
    <scope>NUCLEOTIDE SEQUENCE [LARGE SCALE GENOMIC DNA]</scope>
    <source>
        <strain evidence="3 4">CCMP1005</strain>
    </source>
</reference>
<accession>K0T833</accession>
<dbReference type="InterPro" id="IPR029063">
    <property type="entry name" value="SAM-dependent_MTases_sf"/>
</dbReference>
<feature type="region of interest" description="Disordered" evidence="1">
    <location>
        <begin position="1613"/>
        <end position="1633"/>
    </location>
</feature>
<dbReference type="OrthoDB" id="41797at2759"/>
<feature type="region of interest" description="Disordered" evidence="1">
    <location>
        <begin position="1761"/>
        <end position="1785"/>
    </location>
</feature>
<dbReference type="CDD" id="cd02440">
    <property type="entry name" value="AdoMet_MTases"/>
    <property type="match status" value="1"/>
</dbReference>
<feature type="region of interest" description="Disordered" evidence="1">
    <location>
        <begin position="1"/>
        <end position="85"/>
    </location>
</feature>
<dbReference type="EMBL" id="AGNL01004270">
    <property type="protein sequence ID" value="EJK73705.1"/>
    <property type="molecule type" value="Genomic_DNA"/>
</dbReference>
<evidence type="ECO:0000256" key="1">
    <source>
        <dbReference type="SAM" id="MobiDB-lite"/>
    </source>
</evidence>
<feature type="region of interest" description="Disordered" evidence="1">
    <location>
        <begin position="1999"/>
        <end position="2019"/>
    </location>
</feature>
<feature type="compositionally biased region" description="Basic and acidic residues" evidence="1">
    <location>
        <begin position="1872"/>
        <end position="1905"/>
    </location>
</feature>
<gene>
    <name evidence="3" type="ORF">THAOC_04653</name>
</gene>
<feature type="region of interest" description="Disordered" evidence="1">
    <location>
        <begin position="334"/>
        <end position="383"/>
    </location>
</feature>
<evidence type="ECO:0000259" key="2">
    <source>
        <dbReference type="PROSITE" id="PS51471"/>
    </source>
</evidence>
<feature type="compositionally biased region" description="Polar residues" evidence="1">
    <location>
        <begin position="1"/>
        <end position="50"/>
    </location>
</feature>
<evidence type="ECO:0000313" key="4">
    <source>
        <dbReference type="Proteomes" id="UP000266841"/>
    </source>
</evidence>
<keyword evidence="4" id="KW-1185">Reference proteome</keyword>
<feature type="region of interest" description="Disordered" evidence="1">
    <location>
        <begin position="1872"/>
        <end position="1920"/>
    </location>
</feature>
<proteinExistence type="predicted"/>
<organism evidence="3 4">
    <name type="scientific">Thalassiosira oceanica</name>
    <name type="common">Marine diatom</name>
    <dbReference type="NCBI Taxonomy" id="159749"/>
    <lineage>
        <taxon>Eukaryota</taxon>
        <taxon>Sar</taxon>
        <taxon>Stramenopiles</taxon>
        <taxon>Ochrophyta</taxon>
        <taxon>Bacillariophyta</taxon>
        <taxon>Coscinodiscophyceae</taxon>
        <taxon>Thalassiosirophycidae</taxon>
        <taxon>Thalassiosirales</taxon>
        <taxon>Thalassiosiraceae</taxon>
        <taxon>Thalassiosira</taxon>
    </lineage>
</organism>
<dbReference type="PANTHER" id="PTHR33099">
    <property type="entry name" value="FE2OG DIOXYGENASE DOMAIN-CONTAINING PROTEIN"/>
    <property type="match status" value="1"/>
</dbReference>
<protein>
    <recommendedName>
        <fullName evidence="2">Fe2OG dioxygenase domain-containing protein</fullName>
    </recommendedName>
</protein>
<sequence>MGNASSASAAMEEGTSQPDASGNVAVTTEGSSSDNNTGEGAPSFGTTAPATKTPAHRGHISMQPQPSHPAVTTEKKAGKASAPTKFSITCPGNKVVQLSPTSCSKLLLGRGQHGVPANVAHVSRQACVIRLVRSPTDGDDNKQPSYHLEMTVMGSQNCVLTGRNGNKSIAVKNISAIIKAGDNDTTPSTVRLKDGDVIEPYDRPVDQCSVDEAKIANTYFGYAVTISSEGGGEGDKDAVAADGASFVEASRRIDQAVAERPSAAAPAVSATTNDDMVEETQVFSVPRPERTDVEMAEANGQTGDSAKHGAKGVPGETVMEEIIADAAEKMSAVDASRKQAAASGDHTMMEAESPRVDAPLREAASGNDKTDSSEESEEEEYDFDDPRQEIIDILEGIESPGNFAVGGCCGTRLLMPGLVIDGVGHVGLPLSETQAKELVNRCEQAPFGRGEKTLVDKSVRNTFQLAPEHIQITNPSWSSQLAGLTKEVCETLGVQSNLTVEAKLYKMLLYEKGSHFKPHRDSEKEHGMFGTMVIVLPSRYTGGELVVKHKGEVETFDQSSVFSSHYAALYADCRHELKEVTSGHRLCLVYNLVKTGAGERPVVSDNVSTIKRLKAAVDAWSSSFDSKIVLMTDHLYTPAGIRGGEGSSRYKGSDAAVVELLERAVEKGASLDFDHGTVTYSESGYAEDNRYGGYHRGYGYGRRRWYDYDDDDDGDYEWAETTDSTLNLTLASYGSVSICGDNEMVPSSETYFEDKGPSSETFEPTGNEGINGERQYADSEAIVIWPRSQRWTITTNNNTAKMCDYLALACTPGTVESNIESLSDRVSKADMLVTRVMGNEANTKKLVECILMLGNKDVANKFLTCCASQQTLSASRSVVGRQLQGLVDAFGEEVSQFFTSVLAPRHFTSDPAGFCDFFVKTHGALQMPSHAGLVERLISSFTDAMCPTVQYDVTLSKSFGGNFPLKALLKIVESREDCASLTKRILQGYIWISCQKRRTASHSYYRSAQQTQDPEGPTLLTSVSSSIASVYDKADWEDIEPVLTSAVEKLCQLGHPDVAINFVGALLEVAPAESPAGSDSADRKKLCARLASVACAKTINDASFRADPTSTATFFVKCCGILRKQDVSKEQALVESFVNVLCPSSRVNFSLKKSIHTFPLSDVLNELVKGNHGQIGIMAKRVVEGYLWLSSQHHVSSSDRGPVLLASASAPLKAICDKVGWDSFEMTFGAAVQKLCDKKDYDGAILLMRALSGPSGSNGVCNRLATTVARNQLADQTLFRVATIAIQNLKKLVLIISEHCPSLTQAFIEKAKTLDVGSILYPFVTDANIRMSTSTYVKNATSTLALVCAQNLQSQITATTGTVAIWSLSNAHLSSNTLYSSFLRDPCQKEKDWKGNKEVGSRWFPARPATTNQEGRRKRKILSAFRERRVSLPYYQAAIGISPNLEPNQPNLLLFRGGSRYSYAYGTSVSTTCLINRHKTSSSRNSDVQRKIDTLKRLLTPTQLSQLAARSRPPAAARAVPAVASVRNPYARSSSTTTSIAARAAALAAHQAARRSSSALRTPVGGKRQASDVIDLLDDEVQVQGVVGSAEAIRKRVKAAADKGDIVEIDHELQRQPKPLEASHPSHYQKPDEVEDPKFQLLRRIAEVQCLRVLVHGYRDCSGPLKVESHEVELPKRVSIVCRKHDTFKEETHKHHDSQHRIGTPLLAIYLTCPGDQDIRHIGQLPPNLGQDSYCVSIMRRVSAQDGVRACARTTRIIDDTHGRRGSRPMTRCTPRQLGDKARPRRNAAGRFPASCFVFSIIVSVEKLARHTHNRGDSRPVVQHDRYIPVPSPVDSESRAHRHPYPVVFAPERFLQPVLLLRPRTENCVKNAEHRAPENRDGSHQEEKVLPRRVLVERHIDEPARKIQQQSGGHDSDRRPWMIDAQVNAALGLYPPQSRLRSRPPNGSESRQRGGSQLGVGGGYVLWSMTLRLVVASALFLSPPVESWATKRWSRARGSSRNRREMALPSHHSVGDSGEFQCDASGLRRRRFLVEMATSSLVMTSSPQPALTIDDGDERPFHSAGYGREEYTNSIIASRDTNISPKEVYDTLQSDFLKEAYQAAKKFNGRDYIPRALDVGAGAGVSTEVLFRLGFRNIEAVDWSGSAWGENVVDDPSGHCPPSVTFFELDDERYLDRWRETYTNRDDGLFDVITFNFAVNSSKAKLFARELLNKKYGRLLAPVNTEQDFWQKQSYQVLDSDGNVMWSAGDVGAWSVLFQPDVTQDSCSGVWCAQFNGFKHK</sequence>
<evidence type="ECO:0000313" key="3">
    <source>
        <dbReference type="EMBL" id="EJK73705.1"/>
    </source>
</evidence>
<feature type="region of interest" description="Disordered" evidence="1">
    <location>
        <begin position="749"/>
        <end position="772"/>
    </location>
</feature>
<feature type="domain" description="Fe2OG dioxygenase" evidence="2">
    <location>
        <begin position="499"/>
        <end position="594"/>
    </location>
</feature>
<feature type="region of interest" description="Disordered" evidence="1">
    <location>
        <begin position="1933"/>
        <end position="1956"/>
    </location>
</feature>
<dbReference type="eggNOG" id="ENOG502RRCG">
    <property type="taxonomic scope" value="Eukaryota"/>
</dbReference>
<dbReference type="Pfam" id="PF13640">
    <property type="entry name" value="2OG-FeII_Oxy_3"/>
    <property type="match status" value="1"/>
</dbReference>
<comment type="caution">
    <text evidence="3">The sequence shown here is derived from an EMBL/GenBank/DDBJ whole genome shotgun (WGS) entry which is preliminary data.</text>
</comment>
<dbReference type="SUPFAM" id="SSF53335">
    <property type="entry name" value="S-adenosyl-L-methionine-dependent methyltransferases"/>
    <property type="match status" value="1"/>
</dbReference>
<feature type="compositionally biased region" description="Acidic residues" evidence="1">
    <location>
        <begin position="373"/>
        <end position="383"/>
    </location>
</feature>
<dbReference type="PANTHER" id="PTHR33099:SF7">
    <property type="entry name" value="MYND-TYPE DOMAIN-CONTAINING PROTEIN"/>
    <property type="match status" value="1"/>
</dbReference>
<feature type="compositionally biased region" description="Basic and acidic residues" evidence="1">
    <location>
        <begin position="347"/>
        <end position="360"/>
    </location>
</feature>
<dbReference type="InterPro" id="IPR005123">
    <property type="entry name" value="Oxoglu/Fe-dep_dioxygenase_dom"/>
</dbReference>
<dbReference type="Gene3D" id="2.60.120.620">
    <property type="entry name" value="q2cbj1_9rhob like domain"/>
    <property type="match status" value="1"/>
</dbReference>
<name>K0T833_THAOC</name>